<dbReference type="AlphaFoldDB" id="A0A952FI10"/>
<name>A0A952FI10_9PROT</name>
<evidence type="ECO:0008006" key="3">
    <source>
        <dbReference type="Google" id="ProtNLM"/>
    </source>
</evidence>
<dbReference type="EMBL" id="JAEKLZ010000167">
    <property type="protein sequence ID" value="MBW8725322.1"/>
    <property type="molecule type" value="Genomic_DNA"/>
</dbReference>
<proteinExistence type="predicted"/>
<sequence>MAKLFESGRCKSRSEALRRLSALDASLARGLADAEAGRVKPAADVFDRLEDKYGRLANRTA</sequence>
<reference evidence="1" key="1">
    <citation type="submission" date="2020-06" db="EMBL/GenBank/DDBJ databases">
        <title>Stable isotope informed genome-resolved metagenomics uncovers potential trophic interactions in rhizosphere soil.</title>
        <authorList>
            <person name="Starr E.P."/>
            <person name="Shi S."/>
            <person name="Blazewicz S.J."/>
            <person name="Koch B.J."/>
            <person name="Probst A.J."/>
            <person name="Hungate B.A."/>
            <person name="Pett-Ridge J."/>
            <person name="Firestone M.K."/>
            <person name="Banfield J.F."/>
        </authorList>
    </citation>
    <scope>NUCLEOTIDE SEQUENCE</scope>
    <source>
        <strain evidence="1">YM_69_17</strain>
    </source>
</reference>
<organism evidence="1 2">
    <name type="scientific">Inquilinus limosus</name>
    <dbReference type="NCBI Taxonomy" id="171674"/>
    <lineage>
        <taxon>Bacteria</taxon>
        <taxon>Pseudomonadati</taxon>
        <taxon>Pseudomonadota</taxon>
        <taxon>Alphaproteobacteria</taxon>
        <taxon>Rhodospirillales</taxon>
        <taxon>Rhodospirillaceae</taxon>
        <taxon>Inquilinus</taxon>
    </lineage>
</organism>
<comment type="caution">
    <text evidence="1">The sequence shown here is derived from an EMBL/GenBank/DDBJ whole genome shotgun (WGS) entry which is preliminary data.</text>
</comment>
<dbReference type="Proteomes" id="UP000700706">
    <property type="component" value="Unassembled WGS sequence"/>
</dbReference>
<protein>
    <recommendedName>
        <fullName evidence="3">Type II toxin-antitoxin system ParD family antitoxin</fullName>
    </recommendedName>
</protein>
<evidence type="ECO:0000313" key="1">
    <source>
        <dbReference type="EMBL" id="MBW8725322.1"/>
    </source>
</evidence>
<accession>A0A952FI10</accession>
<gene>
    <name evidence="1" type="ORF">JF625_09240</name>
</gene>
<evidence type="ECO:0000313" key="2">
    <source>
        <dbReference type="Proteomes" id="UP000700706"/>
    </source>
</evidence>